<dbReference type="InterPro" id="IPR017871">
    <property type="entry name" value="ABC_transporter-like_CS"/>
</dbReference>
<dbReference type="GO" id="GO:0140359">
    <property type="term" value="F:ABC-type transporter activity"/>
    <property type="evidence" value="ECO:0007669"/>
    <property type="project" value="InterPro"/>
</dbReference>
<dbReference type="InterPro" id="IPR013611">
    <property type="entry name" value="Transp-assoc_OB_typ2"/>
</dbReference>
<dbReference type="InterPro" id="IPR003593">
    <property type="entry name" value="AAA+_ATPase"/>
</dbReference>
<sequence>MVAKIRLENITKRYSNKEDAILENINLEIKRGEFFVLVGPSGSGKTTLLRMIAGLEDISMGSIYIDDQRINDLKVQDRNLSMVFQNYALYPHMTVKDNILFGLESRKTDKEHQDKRLREVSQMLGIEKVLKRKPKQLSGGQQQRVALARAAVSRMPVCLMDEPLSNLDMQLRTHMRREIKKLQQDLKLTMIYVTHDQTEAMTMGDRICVINEGKIQQVDRPINIYNHPSNQFTAEFIGIPKMNMVEVSELDLNVKQATYVGIRPEHVIEGHDYEVQVDSVEQLGMDTMFSFMLADKVWYAKWPGQHEIKIGDVIGISFKDDSLHFFDQDGLTVSI</sequence>
<proteinExistence type="predicted"/>
<keyword evidence="3" id="KW-0547">Nucleotide-binding</keyword>
<dbReference type="GO" id="GO:0016887">
    <property type="term" value="F:ATP hydrolysis activity"/>
    <property type="evidence" value="ECO:0007669"/>
    <property type="project" value="InterPro"/>
</dbReference>
<evidence type="ECO:0000256" key="5">
    <source>
        <dbReference type="ARBA" id="ARBA00022967"/>
    </source>
</evidence>
<dbReference type="Gene3D" id="3.40.50.300">
    <property type="entry name" value="P-loop containing nucleotide triphosphate hydrolases"/>
    <property type="match status" value="1"/>
</dbReference>
<dbReference type="GO" id="GO:0005524">
    <property type="term" value="F:ATP binding"/>
    <property type="evidence" value="ECO:0007669"/>
    <property type="project" value="UniProtKB-KW"/>
</dbReference>
<accession>A0A6V7RE70</accession>
<keyword evidence="2" id="KW-1003">Cell membrane</keyword>
<evidence type="ECO:0000256" key="4">
    <source>
        <dbReference type="ARBA" id="ARBA00022840"/>
    </source>
</evidence>
<evidence type="ECO:0000256" key="3">
    <source>
        <dbReference type="ARBA" id="ARBA00022741"/>
    </source>
</evidence>
<protein>
    <submittedName>
        <fullName evidence="8">sn-glycerol-3-phosphate import ATP-binding protein UgpC</fullName>
    </submittedName>
</protein>
<dbReference type="InterPro" id="IPR008995">
    <property type="entry name" value="Mo/tungstate-bd_C_term_dom"/>
</dbReference>
<dbReference type="InterPro" id="IPR015855">
    <property type="entry name" value="ABC_transpr_MalK-like"/>
</dbReference>
<gene>
    <name evidence="8" type="primary">ugpC_2</name>
    <name evidence="8" type="ORF">JEODO184_00921</name>
</gene>
<feature type="domain" description="ABC transporter" evidence="7">
    <location>
        <begin position="5"/>
        <end position="237"/>
    </location>
</feature>
<evidence type="ECO:0000256" key="6">
    <source>
        <dbReference type="ARBA" id="ARBA00023136"/>
    </source>
</evidence>
<dbReference type="Gene3D" id="2.40.50.140">
    <property type="entry name" value="Nucleic acid-binding proteins"/>
    <property type="match status" value="1"/>
</dbReference>
<dbReference type="InterPro" id="IPR012340">
    <property type="entry name" value="NA-bd_OB-fold"/>
</dbReference>
<evidence type="ECO:0000313" key="8">
    <source>
        <dbReference type="EMBL" id="CAD2075675.1"/>
    </source>
</evidence>
<keyword evidence="9" id="KW-1185">Reference proteome</keyword>
<evidence type="ECO:0000256" key="2">
    <source>
        <dbReference type="ARBA" id="ARBA00022475"/>
    </source>
</evidence>
<dbReference type="InterPro" id="IPR047641">
    <property type="entry name" value="ABC_transpr_MalK/UgpC-like"/>
</dbReference>
<dbReference type="AlphaFoldDB" id="A0A6V7RE70"/>
<dbReference type="SUPFAM" id="SSF50331">
    <property type="entry name" value="MOP-like"/>
    <property type="match status" value="1"/>
</dbReference>
<dbReference type="EMBL" id="CAJEWD010000006">
    <property type="protein sequence ID" value="CAD2075675.1"/>
    <property type="molecule type" value="Genomic_DNA"/>
</dbReference>
<dbReference type="PROSITE" id="PS50893">
    <property type="entry name" value="ABC_TRANSPORTER_2"/>
    <property type="match status" value="1"/>
</dbReference>
<dbReference type="PROSITE" id="PS00211">
    <property type="entry name" value="ABC_TRANSPORTER_1"/>
    <property type="match status" value="1"/>
</dbReference>
<organism evidence="8 9">
    <name type="scientific">Jeotgalicoccus meleagridis</name>
    <dbReference type="NCBI Taxonomy" id="2759181"/>
    <lineage>
        <taxon>Bacteria</taxon>
        <taxon>Bacillati</taxon>
        <taxon>Bacillota</taxon>
        <taxon>Bacilli</taxon>
        <taxon>Bacillales</taxon>
        <taxon>Staphylococcaceae</taxon>
        <taxon>Jeotgalicoccus</taxon>
    </lineage>
</organism>
<dbReference type="FunFam" id="3.40.50.300:FF:000042">
    <property type="entry name" value="Maltose/maltodextrin ABC transporter, ATP-binding protein"/>
    <property type="match status" value="1"/>
</dbReference>
<dbReference type="Gene3D" id="2.40.50.100">
    <property type="match status" value="1"/>
</dbReference>
<dbReference type="SMART" id="SM00382">
    <property type="entry name" value="AAA"/>
    <property type="match status" value="1"/>
</dbReference>
<keyword evidence="4 8" id="KW-0067">ATP-binding</keyword>
<dbReference type="GO" id="GO:0055052">
    <property type="term" value="C:ATP-binding cassette (ABC) transporter complex, substrate-binding subunit-containing"/>
    <property type="evidence" value="ECO:0007669"/>
    <property type="project" value="TreeGrafter"/>
</dbReference>
<dbReference type="CDD" id="cd03301">
    <property type="entry name" value="ABC_MalK_N"/>
    <property type="match status" value="1"/>
</dbReference>
<comment type="caution">
    <text evidence="8">The sequence shown here is derived from an EMBL/GenBank/DDBJ whole genome shotgun (WGS) entry which is preliminary data.</text>
</comment>
<dbReference type="SUPFAM" id="SSF52540">
    <property type="entry name" value="P-loop containing nucleoside triphosphate hydrolases"/>
    <property type="match status" value="1"/>
</dbReference>
<keyword evidence="5" id="KW-1278">Translocase</keyword>
<dbReference type="Pfam" id="PF00005">
    <property type="entry name" value="ABC_tran"/>
    <property type="match status" value="1"/>
</dbReference>
<dbReference type="InterPro" id="IPR027417">
    <property type="entry name" value="P-loop_NTPase"/>
</dbReference>
<evidence type="ECO:0000259" key="7">
    <source>
        <dbReference type="PROSITE" id="PS50893"/>
    </source>
</evidence>
<evidence type="ECO:0000313" key="9">
    <source>
        <dbReference type="Proteomes" id="UP000589351"/>
    </source>
</evidence>
<dbReference type="Proteomes" id="UP000589351">
    <property type="component" value="Unassembled WGS sequence"/>
</dbReference>
<dbReference type="PANTHER" id="PTHR43875">
    <property type="entry name" value="MALTODEXTRIN IMPORT ATP-BINDING PROTEIN MSMX"/>
    <property type="match status" value="1"/>
</dbReference>
<dbReference type="PANTHER" id="PTHR43875:SF15">
    <property type="entry name" value="TREHALOSE IMPORT ATP-BINDING PROTEIN SUGC"/>
    <property type="match status" value="1"/>
</dbReference>
<dbReference type="RefSeq" id="WP_185125446.1">
    <property type="nucleotide sequence ID" value="NZ_CAJEWD010000006.1"/>
</dbReference>
<name>A0A6V7RE70_9STAP</name>
<dbReference type="GO" id="GO:0008643">
    <property type="term" value="P:carbohydrate transport"/>
    <property type="evidence" value="ECO:0007669"/>
    <property type="project" value="InterPro"/>
</dbReference>
<dbReference type="InterPro" id="IPR003439">
    <property type="entry name" value="ABC_transporter-like_ATP-bd"/>
</dbReference>
<evidence type="ECO:0000256" key="1">
    <source>
        <dbReference type="ARBA" id="ARBA00022448"/>
    </source>
</evidence>
<dbReference type="Pfam" id="PF08402">
    <property type="entry name" value="TOBE_2"/>
    <property type="match status" value="1"/>
</dbReference>
<keyword evidence="6" id="KW-0472">Membrane</keyword>
<keyword evidence="1" id="KW-0813">Transport</keyword>
<reference evidence="8 9" key="1">
    <citation type="submission" date="2020-07" db="EMBL/GenBank/DDBJ databases">
        <authorList>
            <person name="Criscuolo A."/>
        </authorList>
    </citation>
    <scope>NUCLEOTIDE SEQUENCE [LARGE SCALE GENOMIC DNA]</scope>
    <source>
        <strain evidence="8">CIP111649</strain>
    </source>
</reference>